<dbReference type="Proteomes" id="UP000265520">
    <property type="component" value="Unassembled WGS sequence"/>
</dbReference>
<sequence>DLNGIFSSVRRVASHRTSAVTKARLQYPASILERATTVCFLDHHEKRFGRKKIAAPEVERRSSGSNQKPSQHDCNHGV</sequence>
<feature type="non-terminal residue" evidence="2">
    <location>
        <position position="1"/>
    </location>
</feature>
<dbReference type="AlphaFoldDB" id="A0A392M4U8"/>
<name>A0A392M4U8_9FABA</name>
<protein>
    <submittedName>
        <fullName evidence="2">Uncharacterized protein</fullName>
    </submittedName>
</protein>
<dbReference type="EMBL" id="LXQA010003484">
    <property type="protein sequence ID" value="MCH82299.1"/>
    <property type="molecule type" value="Genomic_DNA"/>
</dbReference>
<keyword evidence="3" id="KW-1185">Reference proteome</keyword>
<evidence type="ECO:0000256" key="1">
    <source>
        <dbReference type="SAM" id="MobiDB-lite"/>
    </source>
</evidence>
<evidence type="ECO:0000313" key="3">
    <source>
        <dbReference type="Proteomes" id="UP000265520"/>
    </source>
</evidence>
<reference evidence="2 3" key="1">
    <citation type="journal article" date="2018" name="Front. Plant Sci.">
        <title>Red Clover (Trifolium pratense) and Zigzag Clover (T. medium) - A Picture of Genomic Similarities and Differences.</title>
        <authorList>
            <person name="Dluhosova J."/>
            <person name="Istvanek J."/>
            <person name="Nedelnik J."/>
            <person name="Repkova J."/>
        </authorList>
    </citation>
    <scope>NUCLEOTIDE SEQUENCE [LARGE SCALE GENOMIC DNA]</scope>
    <source>
        <strain evidence="3">cv. 10/8</strain>
        <tissue evidence="2">Leaf</tissue>
    </source>
</reference>
<evidence type="ECO:0000313" key="2">
    <source>
        <dbReference type="EMBL" id="MCH82299.1"/>
    </source>
</evidence>
<feature type="region of interest" description="Disordered" evidence="1">
    <location>
        <begin position="51"/>
        <end position="78"/>
    </location>
</feature>
<organism evidence="2 3">
    <name type="scientific">Trifolium medium</name>
    <dbReference type="NCBI Taxonomy" id="97028"/>
    <lineage>
        <taxon>Eukaryota</taxon>
        <taxon>Viridiplantae</taxon>
        <taxon>Streptophyta</taxon>
        <taxon>Embryophyta</taxon>
        <taxon>Tracheophyta</taxon>
        <taxon>Spermatophyta</taxon>
        <taxon>Magnoliopsida</taxon>
        <taxon>eudicotyledons</taxon>
        <taxon>Gunneridae</taxon>
        <taxon>Pentapetalae</taxon>
        <taxon>rosids</taxon>
        <taxon>fabids</taxon>
        <taxon>Fabales</taxon>
        <taxon>Fabaceae</taxon>
        <taxon>Papilionoideae</taxon>
        <taxon>50 kb inversion clade</taxon>
        <taxon>NPAAA clade</taxon>
        <taxon>Hologalegina</taxon>
        <taxon>IRL clade</taxon>
        <taxon>Trifolieae</taxon>
        <taxon>Trifolium</taxon>
    </lineage>
</organism>
<gene>
    <name evidence="2" type="ORF">A2U01_0003101</name>
</gene>
<proteinExistence type="predicted"/>
<accession>A0A392M4U8</accession>
<comment type="caution">
    <text evidence="2">The sequence shown here is derived from an EMBL/GenBank/DDBJ whole genome shotgun (WGS) entry which is preliminary data.</text>
</comment>